<dbReference type="Proteomes" id="UP001152759">
    <property type="component" value="Chromosome 3"/>
</dbReference>
<keyword evidence="1" id="KW-0732">Signal</keyword>
<feature type="signal peptide" evidence="1">
    <location>
        <begin position="1"/>
        <end position="24"/>
    </location>
</feature>
<feature type="chain" id="PRO_5040210698" description="OV-16 antigen" evidence="1">
    <location>
        <begin position="25"/>
        <end position="239"/>
    </location>
</feature>
<proteinExistence type="predicted"/>
<dbReference type="InterPro" id="IPR036610">
    <property type="entry name" value="PEBP-like_sf"/>
</dbReference>
<organism evidence="2 3">
    <name type="scientific">Bemisia tabaci</name>
    <name type="common">Sweetpotato whitefly</name>
    <name type="synonym">Aleurodes tabaci</name>
    <dbReference type="NCBI Taxonomy" id="7038"/>
    <lineage>
        <taxon>Eukaryota</taxon>
        <taxon>Metazoa</taxon>
        <taxon>Ecdysozoa</taxon>
        <taxon>Arthropoda</taxon>
        <taxon>Hexapoda</taxon>
        <taxon>Insecta</taxon>
        <taxon>Pterygota</taxon>
        <taxon>Neoptera</taxon>
        <taxon>Paraneoptera</taxon>
        <taxon>Hemiptera</taxon>
        <taxon>Sternorrhyncha</taxon>
        <taxon>Aleyrodoidea</taxon>
        <taxon>Aleyrodidae</taxon>
        <taxon>Aleyrodinae</taxon>
        <taxon>Bemisia</taxon>
    </lineage>
</organism>
<name>A0A9P0F1Z0_BEMTA</name>
<dbReference type="CDD" id="cd00866">
    <property type="entry name" value="PEBP_euk"/>
    <property type="match status" value="1"/>
</dbReference>
<dbReference type="Gene3D" id="3.90.280.10">
    <property type="entry name" value="PEBP-like"/>
    <property type="match status" value="1"/>
</dbReference>
<evidence type="ECO:0000313" key="3">
    <source>
        <dbReference type="Proteomes" id="UP001152759"/>
    </source>
</evidence>
<dbReference type="PANTHER" id="PTHR11362">
    <property type="entry name" value="PHOSPHATIDYLETHANOLAMINE-BINDING PROTEIN"/>
    <property type="match status" value="1"/>
</dbReference>
<evidence type="ECO:0000313" key="2">
    <source>
        <dbReference type="EMBL" id="CAH0386247.1"/>
    </source>
</evidence>
<protein>
    <recommendedName>
        <fullName evidence="4">OV-16 antigen</fullName>
    </recommendedName>
</protein>
<dbReference type="EMBL" id="OU963864">
    <property type="protein sequence ID" value="CAH0386247.1"/>
    <property type="molecule type" value="Genomic_DNA"/>
</dbReference>
<dbReference type="SUPFAM" id="SSF49777">
    <property type="entry name" value="PEBP-like"/>
    <property type="match status" value="1"/>
</dbReference>
<evidence type="ECO:0008006" key="4">
    <source>
        <dbReference type="Google" id="ProtNLM"/>
    </source>
</evidence>
<keyword evidence="3" id="KW-1185">Reference proteome</keyword>
<accession>A0A9P0F1Z0</accession>
<gene>
    <name evidence="2" type="ORF">BEMITA_LOCUS5394</name>
</gene>
<dbReference type="InterPro" id="IPR008914">
    <property type="entry name" value="PEBP"/>
</dbReference>
<dbReference type="AlphaFoldDB" id="A0A9P0F1Z0"/>
<dbReference type="Pfam" id="PF01161">
    <property type="entry name" value="PBP"/>
    <property type="match status" value="1"/>
</dbReference>
<dbReference type="PANTHER" id="PTHR11362:SF82">
    <property type="entry name" value="PHOSPHATIDYLETHANOLAMINE-BINDING PROTEIN 4"/>
    <property type="match status" value="1"/>
</dbReference>
<reference evidence="2" key="1">
    <citation type="submission" date="2021-12" db="EMBL/GenBank/DDBJ databases">
        <authorList>
            <person name="King R."/>
        </authorList>
    </citation>
    <scope>NUCLEOTIDE SEQUENCE</scope>
</reference>
<sequence>MENSPSLFIQAFLTYLSCVPLCVSQSSSEEAAAEEAAEKLLRDTFESEKFVPDIIPEPPLEQLQVIYNGTKVPLGGLIPFDQAANRPILKWDERDAFYTIIMTDPDSPSRSDPRLSELQHWIIGNVYRRNISSGETFAEYTGPRDAREFVVEEGTHRYIISVFEQMGKQVFTERRIPRENMLFRGLFNTSKFVKEYRLRGPVAASYFTVDHEATKLIPESNATASKNARIRRILSDKNL</sequence>
<dbReference type="InterPro" id="IPR035810">
    <property type="entry name" value="PEBP_euk"/>
</dbReference>
<evidence type="ECO:0000256" key="1">
    <source>
        <dbReference type="SAM" id="SignalP"/>
    </source>
</evidence>